<evidence type="ECO:0000256" key="2">
    <source>
        <dbReference type="SAM" id="Phobius"/>
    </source>
</evidence>
<dbReference type="KEGG" id="pcz:PCL1606_45220"/>
<accession>A0A0D5Y4P0</accession>
<name>A0A0D5Y4P0_9PSED</name>
<gene>
    <name evidence="4" type="ORF">PCL1606_45220</name>
</gene>
<feature type="compositionally biased region" description="Basic and acidic residues" evidence="1">
    <location>
        <begin position="51"/>
        <end position="64"/>
    </location>
</feature>
<keyword evidence="2" id="KW-0472">Membrane</keyword>
<evidence type="ECO:0000313" key="4">
    <source>
        <dbReference type="EMBL" id="AKA25969.1"/>
    </source>
</evidence>
<protein>
    <submittedName>
        <fullName evidence="4">Translation initiation factor 2</fullName>
    </submittedName>
</protein>
<keyword evidence="2" id="KW-1133">Transmembrane helix</keyword>
<proteinExistence type="predicted"/>
<keyword evidence="2" id="KW-0812">Transmembrane</keyword>
<keyword evidence="3" id="KW-0732">Signal</keyword>
<evidence type="ECO:0000256" key="3">
    <source>
        <dbReference type="SAM" id="SignalP"/>
    </source>
</evidence>
<dbReference type="GO" id="GO:0003743">
    <property type="term" value="F:translation initiation factor activity"/>
    <property type="evidence" value="ECO:0007669"/>
    <property type="project" value="UniProtKB-KW"/>
</dbReference>
<keyword evidence="4" id="KW-0396">Initiation factor</keyword>
<dbReference type="EMBL" id="CP011110">
    <property type="protein sequence ID" value="AKA25969.1"/>
    <property type="molecule type" value="Genomic_DNA"/>
</dbReference>
<feature type="transmembrane region" description="Helical" evidence="2">
    <location>
        <begin position="111"/>
        <end position="131"/>
    </location>
</feature>
<dbReference type="RefSeq" id="WP_232374542.1">
    <property type="nucleotide sequence ID" value="NZ_CP011110.1"/>
</dbReference>
<evidence type="ECO:0000313" key="5">
    <source>
        <dbReference type="Proteomes" id="UP000032748"/>
    </source>
</evidence>
<organism evidence="4 5">
    <name type="scientific">Pseudomonas chlororaphis</name>
    <dbReference type="NCBI Taxonomy" id="587753"/>
    <lineage>
        <taxon>Bacteria</taxon>
        <taxon>Pseudomonadati</taxon>
        <taxon>Pseudomonadota</taxon>
        <taxon>Gammaproteobacteria</taxon>
        <taxon>Pseudomonadales</taxon>
        <taxon>Pseudomonadaceae</taxon>
        <taxon>Pseudomonas</taxon>
    </lineage>
</organism>
<sequence>MRQGPIHQAPLYLLWVMLFIGAPASAEETADTGYSTPLSLSAGSQINELQQRLKDSERQREELSRQLQNADSERESAQLSRLRQENQRLKLQLREAQASGTPRLLTDQQQWFVTGAGVALLALLCGIFASGGHRRRRQWLN</sequence>
<reference evidence="4 5" key="1">
    <citation type="journal article" date="2015" name="Mol. Plant Microbe Interact.">
        <title>Comparative Genomic Analysis of Pseudomonas chlororaphis PCL1606 Reveals New Insight into Antifungal Compounds Involved in Biocontrol.</title>
        <authorList>
            <person name="Calderon C.E."/>
            <person name="Ramos C."/>
            <person name="de Vicente A."/>
            <person name="Cazorla F.M."/>
        </authorList>
    </citation>
    <scope>NUCLEOTIDE SEQUENCE [LARGE SCALE GENOMIC DNA]</scope>
    <source>
        <strain evidence="4 5">PCL1606</strain>
    </source>
</reference>
<feature type="region of interest" description="Disordered" evidence="1">
    <location>
        <begin position="49"/>
        <end position="81"/>
    </location>
</feature>
<evidence type="ECO:0000256" key="1">
    <source>
        <dbReference type="SAM" id="MobiDB-lite"/>
    </source>
</evidence>
<feature type="compositionally biased region" description="Basic and acidic residues" evidence="1">
    <location>
        <begin position="71"/>
        <end position="81"/>
    </location>
</feature>
<feature type="chain" id="PRO_5002299810" evidence="3">
    <location>
        <begin position="27"/>
        <end position="141"/>
    </location>
</feature>
<dbReference type="Proteomes" id="UP000032748">
    <property type="component" value="Chromosome"/>
</dbReference>
<keyword evidence="4" id="KW-0648">Protein biosynthesis</keyword>
<dbReference type="AlphaFoldDB" id="A0A0D5Y4P0"/>
<feature type="signal peptide" evidence="3">
    <location>
        <begin position="1"/>
        <end position="26"/>
    </location>
</feature>
<dbReference type="PATRIC" id="fig|587753.10.peg.4521"/>